<dbReference type="OrthoDB" id="191139at2759"/>
<dbReference type="Pfam" id="PF00106">
    <property type="entry name" value="adh_short"/>
    <property type="match status" value="1"/>
</dbReference>
<dbReference type="PANTHER" id="PTHR24320">
    <property type="entry name" value="RETINOL DEHYDROGENASE"/>
    <property type="match status" value="1"/>
</dbReference>
<name>A0A284QTI0_ARMOS</name>
<dbReference type="EMBL" id="FUEG01000002">
    <property type="protein sequence ID" value="SJK99757.1"/>
    <property type="molecule type" value="Genomic_DNA"/>
</dbReference>
<dbReference type="PRINTS" id="PR00080">
    <property type="entry name" value="SDRFAMILY"/>
</dbReference>
<dbReference type="AlphaFoldDB" id="A0A284QTI0"/>
<evidence type="ECO:0000256" key="3">
    <source>
        <dbReference type="ARBA" id="ARBA00023002"/>
    </source>
</evidence>
<evidence type="ECO:0000313" key="6">
    <source>
        <dbReference type="Proteomes" id="UP000219338"/>
    </source>
</evidence>
<reference evidence="6" key="1">
    <citation type="journal article" date="2017" name="Nat. Ecol. Evol.">
        <title>Genome expansion and lineage-specific genetic innovations in the forest pathogenic fungi Armillaria.</title>
        <authorList>
            <person name="Sipos G."/>
            <person name="Prasanna A.N."/>
            <person name="Walter M.C."/>
            <person name="O'Connor E."/>
            <person name="Balint B."/>
            <person name="Krizsan K."/>
            <person name="Kiss B."/>
            <person name="Hess J."/>
            <person name="Varga T."/>
            <person name="Slot J."/>
            <person name="Riley R."/>
            <person name="Boka B."/>
            <person name="Rigling D."/>
            <person name="Barry K."/>
            <person name="Lee J."/>
            <person name="Mihaltcheva S."/>
            <person name="LaButti K."/>
            <person name="Lipzen A."/>
            <person name="Waldron R."/>
            <person name="Moloney N.M."/>
            <person name="Sperisen C."/>
            <person name="Kredics L."/>
            <person name="Vagvoelgyi C."/>
            <person name="Patrignani A."/>
            <person name="Fitzpatrick D."/>
            <person name="Nagy I."/>
            <person name="Doyle S."/>
            <person name="Anderson J.B."/>
            <person name="Grigoriev I.V."/>
            <person name="Gueldener U."/>
            <person name="Muensterkoetter M."/>
            <person name="Nagy L.G."/>
        </authorList>
    </citation>
    <scope>NUCLEOTIDE SEQUENCE [LARGE SCALE GENOMIC DNA]</scope>
    <source>
        <strain evidence="6">C18/9</strain>
    </source>
</reference>
<gene>
    <name evidence="5" type="ORF">ARMOST_03068</name>
</gene>
<dbReference type="SUPFAM" id="SSF51735">
    <property type="entry name" value="NAD(P)-binding Rossmann-fold domains"/>
    <property type="match status" value="1"/>
</dbReference>
<sequence length="357" mass="39230">MTSSSLGLPLRLVCIMGGVPSKTFNPVEDLPSLAGKVVVVTGSSRGIGFAILQYFSRMGAKVYMAARDEARAREAIDRLDKEGREPGFGEVIWHELDLKDPRSAKESAERFIAREKRLDILVNNAAILAELGGVQENADGIVDSMAVKFALLFSLLALATLLTLSPSYLGPYVFTRTLLQLLESTTSLDGADVRIINVGSHGHTMVKYMEYGSKEAWNHPFKWYLLSSFERYKYSKLAMHLWTNDLARHLSEEKSKVMILVTQPGAILSDGAIRSLSALPYPPFWIWLAGLMMHPATTGAYTSVFAACAPRDNPQISQGAYIYPPNVAVAQGPAALDEVRQRKLAEFTEGFLQSIGV</sequence>
<evidence type="ECO:0000256" key="2">
    <source>
        <dbReference type="ARBA" id="ARBA00022857"/>
    </source>
</evidence>
<dbReference type="PRINTS" id="PR00081">
    <property type="entry name" value="GDHRDH"/>
</dbReference>
<dbReference type="PANTHER" id="PTHR24320:SF282">
    <property type="entry name" value="WW DOMAIN-CONTAINING OXIDOREDUCTASE"/>
    <property type="match status" value="1"/>
</dbReference>
<dbReference type="OMA" id="MNILHAR"/>
<proteinExistence type="inferred from homology"/>
<dbReference type="STRING" id="47428.A0A284QTI0"/>
<evidence type="ECO:0000256" key="1">
    <source>
        <dbReference type="ARBA" id="ARBA00006484"/>
    </source>
</evidence>
<evidence type="ECO:0008006" key="7">
    <source>
        <dbReference type="Google" id="ProtNLM"/>
    </source>
</evidence>
<evidence type="ECO:0000313" key="5">
    <source>
        <dbReference type="EMBL" id="SJK99757.1"/>
    </source>
</evidence>
<keyword evidence="2" id="KW-0521">NADP</keyword>
<dbReference type="InterPro" id="IPR002347">
    <property type="entry name" value="SDR_fam"/>
</dbReference>
<protein>
    <recommendedName>
        <fullName evidence="7">NAD(P)-binding protein</fullName>
    </recommendedName>
</protein>
<keyword evidence="3" id="KW-0560">Oxidoreductase</keyword>
<keyword evidence="6" id="KW-1185">Reference proteome</keyword>
<dbReference type="Proteomes" id="UP000219338">
    <property type="component" value="Unassembled WGS sequence"/>
</dbReference>
<accession>A0A284QTI0</accession>
<dbReference type="Gene3D" id="3.40.50.720">
    <property type="entry name" value="NAD(P)-binding Rossmann-like Domain"/>
    <property type="match status" value="1"/>
</dbReference>
<organism evidence="5 6">
    <name type="scientific">Armillaria ostoyae</name>
    <name type="common">Armillaria root rot fungus</name>
    <dbReference type="NCBI Taxonomy" id="47428"/>
    <lineage>
        <taxon>Eukaryota</taxon>
        <taxon>Fungi</taxon>
        <taxon>Dikarya</taxon>
        <taxon>Basidiomycota</taxon>
        <taxon>Agaricomycotina</taxon>
        <taxon>Agaricomycetes</taxon>
        <taxon>Agaricomycetidae</taxon>
        <taxon>Agaricales</taxon>
        <taxon>Marasmiineae</taxon>
        <taxon>Physalacriaceae</taxon>
        <taxon>Armillaria</taxon>
    </lineage>
</organism>
<comment type="similarity">
    <text evidence="1 4">Belongs to the short-chain dehydrogenases/reductases (SDR) family.</text>
</comment>
<dbReference type="InterPro" id="IPR036291">
    <property type="entry name" value="NAD(P)-bd_dom_sf"/>
</dbReference>
<dbReference type="GO" id="GO:0016491">
    <property type="term" value="F:oxidoreductase activity"/>
    <property type="evidence" value="ECO:0007669"/>
    <property type="project" value="UniProtKB-KW"/>
</dbReference>
<evidence type="ECO:0000256" key="4">
    <source>
        <dbReference type="RuleBase" id="RU000363"/>
    </source>
</evidence>